<sequence>MYSDLFANNEVTVQSTVENIDALQLENKKLNERVIELEKQYMSSRDEIEKLKEQQERDMSDEAEVQQRHSDEVTTEVMDEVHPPKEVQQGYSDEVTTEVANEVQQNKDEEKDVEGAKKPCSLVKRVKENKERKSKVIGEDFTGDGRKKKKGDIGKQTLVDESIALALLADSRRVNTMWVWKKPIEKSLTRSLKLWTLDFLKLNYANAMSSICEMSERQVALYNQNLVELFLKNARKMIKEDGEIHVHVTHKSNGFFLEWKLAKLAWNNGLQLLDDVQFKLSDYPGYNTKYGFGGDHNFDCNPSKTYKFVL</sequence>
<dbReference type="Proteomes" id="UP000631114">
    <property type="component" value="Unassembled WGS sequence"/>
</dbReference>
<evidence type="ECO:0000313" key="4">
    <source>
        <dbReference type="Proteomes" id="UP000631114"/>
    </source>
</evidence>
<dbReference type="GO" id="GO:0005737">
    <property type="term" value="C:cytoplasm"/>
    <property type="evidence" value="ECO:0007669"/>
    <property type="project" value="TreeGrafter"/>
</dbReference>
<dbReference type="PANTHER" id="PTHR11538:SF70">
    <property type="entry name" value="25S RRNA (URIDINE-N(3))-METHYLTRANSFERASE BMT5-LIKE DOMAIN-CONTAINING PROTEIN"/>
    <property type="match status" value="1"/>
</dbReference>
<accession>A0A835GY99</accession>
<protein>
    <recommendedName>
        <fullName evidence="2">25S rRNA (uridine-N(3))-methyltransferase BMT5-like domain-containing protein</fullName>
    </recommendedName>
</protein>
<dbReference type="GO" id="GO:0070475">
    <property type="term" value="P:rRNA base methylation"/>
    <property type="evidence" value="ECO:0007669"/>
    <property type="project" value="InterPro"/>
</dbReference>
<proteinExistence type="predicted"/>
<evidence type="ECO:0000256" key="1">
    <source>
        <dbReference type="SAM" id="MobiDB-lite"/>
    </source>
</evidence>
<name>A0A835GY99_9MAGN</name>
<dbReference type="OrthoDB" id="273345at2759"/>
<feature type="region of interest" description="Disordered" evidence="1">
    <location>
        <begin position="47"/>
        <end position="76"/>
    </location>
</feature>
<gene>
    <name evidence="3" type="ORF">IFM89_027011</name>
</gene>
<organism evidence="3 4">
    <name type="scientific">Coptis chinensis</name>
    <dbReference type="NCBI Taxonomy" id="261450"/>
    <lineage>
        <taxon>Eukaryota</taxon>
        <taxon>Viridiplantae</taxon>
        <taxon>Streptophyta</taxon>
        <taxon>Embryophyta</taxon>
        <taxon>Tracheophyta</taxon>
        <taxon>Spermatophyta</taxon>
        <taxon>Magnoliopsida</taxon>
        <taxon>Ranunculales</taxon>
        <taxon>Ranunculaceae</taxon>
        <taxon>Coptidoideae</taxon>
        <taxon>Coptis</taxon>
    </lineage>
</organism>
<evidence type="ECO:0000313" key="3">
    <source>
        <dbReference type="EMBL" id="KAF9589679.1"/>
    </source>
</evidence>
<dbReference type="AlphaFoldDB" id="A0A835GY99"/>
<comment type="caution">
    <text evidence="3">The sequence shown here is derived from an EMBL/GenBank/DDBJ whole genome shotgun (WGS) entry which is preliminary data.</text>
</comment>
<dbReference type="EMBL" id="JADFTS010000009">
    <property type="protein sequence ID" value="KAF9589679.1"/>
    <property type="molecule type" value="Genomic_DNA"/>
</dbReference>
<dbReference type="PANTHER" id="PTHR11538">
    <property type="entry name" value="PHENYLALANYL-TRNA SYNTHETASE"/>
    <property type="match status" value="1"/>
</dbReference>
<evidence type="ECO:0000259" key="2">
    <source>
        <dbReference type="Pfam" id="PF10354"/>
    </source>
</evidence>
<feature type="domain" description="25S rRNA (uridine-N(3))-methyltransferase BMT5-like" evidence="2">
    <location>
        <begin position="220"/>
        <end position="289"/>
    </location>
</feature>
<keyword evidence="4" id="KW-1185">Reference proteome</keyword>
<feature type="compositionally biased region" description="Basic and acidic residues" evidence="1">
    <location>
        <begin position="47"/>
        <end position="72"/>
    </location>
</feature>
<dbReference type="Pfam" id="PF10354">
    <property type="entry name" value="BMT5-like"/>
    <property type="match status" value="1"/>
</dbReference>
<reference evidence="3 4" key="1">
    <citation type="submission" date="2020-10" db="EMBL/GenBank/DDBJ databases">
        <title>The Coptis chinensis genome and diversification of protoberbering-type alkaloids.</title>
        <authorList>
            <person name="Wang B."/>
            <person name="Shu S."/>
            <person name="Song C."/>
            <person name="Liu Y."/>
        </authorList>
    </citation>
    <scope>NUCLEOTIDE SEQUENCE [LARGE SCALE GENOMIC DNA]</scope>
    <source>
        <strain evidence="3">HL-2020</strain>
        <tissue evidence="3">Leaf</tissue>
    </source>
</reference>
<dbReference type="InterPro" id="IPR019446">
    <property type="entry name" value="BMT5-like"/>
</dbReference>
<dbReference type="GO" id="GO:0070042">
    <property type="term" value="F:rRNA (uridine-N3-)-methyltransferase activity"/>
    <property type="evidence" value="ECO:0007669"/>
    <property type="project" value="InterPro"/>
</dbReference>